<proteinExistence type="predicted"/>
<dbReference type="OrthoDB" id="5399073at2759"/>
<dbReference type="Proteomes" id="UP000698800">
    <property type="component" value="Unassembled WGS sequence"/>
</dbReference>
<name>A0A9P8I4U0_9PEZI</name>
<accession>A0A9P8I4U0</accession>
<evidence type="ECO:0000256" key="1">
    <source>
        <dbReference type="SAM" id="MobiDB-lite"/>
    </source>
</evidence>
<feature type="region of interest" description="Disordered" evidence="1">
    <location>
        <begin position="38"/>
        <end position="69"/>
    </location>
</feature>
<reference evidence="2" key="1">
    <citation type="submission" date="2021-03" db="EMBL/GenBank/DDBJ databases">
        <title>Comparative genomics and phylogenomic investigation of the class Geoglossomycetes provide insights into ecological specialization and systematics.</title>
        <authorList>
            <person name="Melie T."/>
            <person name="Pirro S."/>
            <person name="Miller A.N."/>
            <person name="Quandt A."/>
        </authorList>
    </citation>
    <scope>NUCLEOTIDE SEQUENCE</scope>
    <source>
        <strain evidence="2">GBOQ0MN5Z8</strain>
    </source>
</reference>
<keyword evidence="3" id="KW-1185">Reference proteome</keyword>
<feature type="non-terminal residue" evidence="2">
    <location>
        <position position="1"/>
    </location>
</feature>
<dbReference type="EMBL" id="JAGHQL010000036">
    <property type="protein sequence ID" value="KAH0543226.1"/>
    <property type="molecule type" value="Genomic_DNA"/>
</dbReference>
<sequence>TPEDWQLFNEIVGTYLGDRSKKDLHINWIITYQLKAASTEPEKEAIESYEDDDDAEAKDDENNTGPPTKLWINDLLRLEKLLIP</sequence>
<gene>
    <name evidence="2" type="ORF">FGG08_002390</name>
</gene>
<organism evidence="2 3">
    <name type="scientific">Glutinoglossum americanum</name>
    <dbReference type="NCBI Taxonomy" id="1670608"/>
    <lineage>
        <taxon>Eukaryota</taxon>
        <taxon>Fungi</taxon>
        <taxon>Dikarya</taxon>
        <taxon>Ascomycota</taxon>
        <taxon>Pezizomycotina</taxon>
        <taxon>Geoglossomycetes</taxon>
        <taxon>Geoglossales</taxon>
        <taxon>Geoglossaceae</taxon>
        <taxon>Glutinoglossum</taxon>
    </lineage>
</organism>
<protein>
    <submittedName>
        <fullName evidence="2">Uncharacterized protein</fullName>
    </submittedName>
</protein>
<evidence type="ECO:0000313" key="3">
    <source>
        <dbReference type="Proteomes" id="UP000698800"/>
    </source>
</evidence>
<feature type="compositionally biased region" description="Acidic residues" evidence="1">
    <location>
        <begin position="47"/>
        <end position="59"/>
    </location>
</feature>
<comment type="caution">
    <text evidence="2">The sequence shown here is derived from an EMBL/GenBank/DDBJ whole genome shotgun (WGS) entry which is preliminary data.</text>
</comment>
<evidence type="ECO:0000313" key="2">
    <source>
        <dbReference type="EMBL" id="KAH0543226.1"/>
    </source>
</evidence>
<dbReference type="AlphaFoldDB" id="A0A9P8I4U0"/>